<gene>
    <name evidence="1" type="ORF">XDN619_LOCUS7053</name>
</gene>
<accession>A0A816P1M4</accession>
<reference evidence="1" key="1">
    <citation type="submission" date="2021-02" db="EMBL/GenBank/DDBJ databases">
        <authorList>
            <person name="Nowell W R."/>
        </authorList>
    </citation>
    <scope>NUCLEOTIDE SEQUENCE</scope>
</reference>
<evidence type="ECO:0000313" key="2">
    <source>
        <dbReference type="Proteomes" id="UP000663887"/>
    </source>
</evidence>
<organism evidence="1 2">
    <name type="scientific">Rotaria magnacalcarata</name>
    <dbReference type="NCBI Taxonomy" id="392030"/>
    <lineage>
        <taxon>Eukaryota</taxon>
        <taxon>Metazoa</taxon>
        <taxon>Spiralia</taxon>
        <taxon>Gnathifera</taxon>
        <taxon>Rotifera</taxon>
        <taxon>Eurotatoria</taxon>
        <taxon>Bdelloidea</taxon>
        <taxon>Philodinida</taxon>
        <taxon>Philodinidae</taxon>
        <taxon>Rotaria</taxon>
    </lineage>
</organism>
<dbReference type="Proteomes" id="UP000663887">
    <property type="component" value="Unassembled WGS sequence"/>
</dbReference>
<protein>
    <submittedName>
        <fullName evidence="1">Uncharacterized protein</fullName>
    </submittedName>
</protein>
<sequence>MFDAINNLITDDKILEFITWIAINLDCFHYTIIENIFHWIEKILAKKQDADLINSLQFLRVVSDYEITKIKIKNREETIQSNLAKRENLFEATIKNLNEINKLYDGSLIDNVEIISDLYKSLSSFIRLETLEDFRGISEFELTQLTASNLKALENLSNKNTVDRMIKTLNKQSKVKEISIEDNIKSYEIILDFLYQESNEKSKLLQETYERFYKYCQSKETAIEFKSFTKLMKRISRAHRDGQDTKGSNIVNALFQVTLLHVLFENDHPLGILNNPFVDFLDWFFDALSECESKENKVNINDEINYVD</sequence>
<dbReference type="EMBL" id="CAJNRG010002066">
    <property type="protein sequence ID" value="CAF2042950.1"/>
    <property type="molecule type" value="Genomic_DNA"/>
</dbReference>
<evidence type="ECO:0000313" key="1">
    <source>
        <dbReference type="EMBL" id="CAF2042950.1"/>
    </source>
</evidence>
<name>A0A816P1M4_9BILA</name>
<dbReference type="AlphaFoldDB" id="A0A816P1M4"/>
<comment type="caution">
    <text evidence="1">The sequence shown here is derived from an EMBL/GenBank/DDBJ whole genome shotgun (WGS) entry which is preliminary data.</text>
</comment>
<proteinExistence type="predicted"/>